<organism evidence="4">
    <name type="scientific">Geobacillus sp. (strain Y4.1MC1)</name>
    <dbReference type="NCBI Taxonomy" id="581103"/>
    <lineage>
        <taxon>Bacteria</taxon>
        <taxon>Bacillati</taxon>
        <taxon>Bacillota</taxon>
        <taxon>Bacilli</taxon>
        <taxon>Bacillales</taxon>
        <taxon>Anoxybacillaceae</taxon>
        <taxon>Geobacillus</taxon>
    </lineage>
</organism>
<gene>
    <name evidence="4" type="ORF">GY4MC1_2898</name>
</gene>
<sequence length="248" mass="27669">MMKKVYAFLALLMPSLFLFAACAQEKNGEKPEKPAILEVKIEAADHIELNKETTIACVVTYGEEKVDDADEVKFEIWKHGSEKHDMLKAKNEGSGKYSVTKTFTEPGTYSVVAHVTARNMHNMPKKDIIVGQESEQQHENAENHHNDGHSGHSHAGLSITLQSKEYVASQSASLTAQIAHDGKPLTNATVRFEVWKNNGKHEFIDASETQAGQYEAATTFQEKGTYSVKIHVEAKELHEHQLEQITVK</sequence>
<feature type="domain" description="YtkA-like" evidence="3">
    <location>
        <begin position="155"/>
        <end position="231"/>
    </location>
</feature>
<evidence type="ECO:0000256" key="2">
    <source>
        <dbReference type="SAM" id="SignalP"/>
    </source>
</evidence>
<dbReference type="AlphaFoldDB" id="A0A7U3YGY6"/>
<dbReference type="Gene3D" id="2.60.40.10">
    <property type="entry name" value="Immunoglobulins"/>
    <property type="match status" value="2"/>
</dbReference>
<feature type="compositionally biased region" description="Basic and acidic residues" evidence="1">
    <location>
        <begin position="135"/>
        <end position="150"/>
    </location>
</feature>
<evidence type="ECO:0000313" key="4">
    <source>
        <dbReference type="EMBL" id="ADP75589.1"/>
    </source>
</evidence>
<dbReference type="EMBL" id="CP002293">
    <property type="protein sequence ID" value="ADP75589.1"/>
    <property type="molecule type" value="Genomic_DNA"/>
</dbReference>
<proteinExistence type="predicted"/>
<feature type="region of interest" description="Disordered" evidence="1">
    <location>
        <begin position="133"/>
        <end position="155"/>
    </location>
</feature>
<keyword evidence="2" id="KW-0732">Signal</keyword>
<accession>A0A7U3YGY6</accession>
<dbReference type="KEGG" id="gmc:GY4MC1_2898"/>
<feature type="signal peptide" evidence="2">
    <location>
        <begin position="1"/>
        <end position="20"/>
    </location>
</feature>
<feature type="chain" id="PRO_5038973776" description="YtkA-like domain-containing protein" evidence="2">
    <location>
        <begin position="21"/>
        <end position="248"/>
    </location>
</feature>
<protein>
    <recommendedName>
        <fullName evidence="3">YtkA-like domain-containing protein</fullName>
    </recommendedName>
</protein>
<evidence type="ECO:0000256" key="1">
    <source>
        <dbReference type="SAM" id="MobiDB-lite"/>
    </source>
</evidence>
<feature type="domain" description="YtkA-like" evidence="3">
    <location>
        <begin position="36"/>
        <end position="112"/>
    </location>
</feature>
<dbReference type="InterPro" id="IPR032693">
    <property type="entry name" value="YtkA-like_dom"/>
</dbReference>
<name>A0A7U3YGY6_GEOS0</name>
<dbReference type="InterPro" id="IPR013783">
    <property type="entry name" value="Ig-like_fold"/>
</dbReference>
<evidence type="ECO:0000259" key="3">
    <source>
        <dbReference type="Pfam" id="PF13115"/>
    </source>
</evidence>
<dbReference type="Pfam" id="PF13115">
    <property type="entry name" value="YtkA"/>
    <property type="match status" value="2"/>
</dbReference>
<dbReference type="PROSITE" id="PS51257">
    <property type="entry name" value="PROKAR_LIPOPROTEIN"/>
    <property type="match status" value="1"/>
</dbReference>
<reference evidence="4" key="1">
    <citation type="submission" date="2010-10" db="EMBL/GenBank/DDBJ databases">
        <title>Complete sequence of chromosome of Geobacillus sp. Y4.1MC1.</title>
        <authorList>
            <consortium name="US DOE Joint Genome Institute"/>
            <person name="Lucas S."/>
            <person name="Copeland A."/>
            <person name="Lapidus A."/>
            <person name="Cheng J.-F."/>
            <person name="Bruce D."/>
            <person name="Goodwin L."/>
            <person name="Pitluck S."/>
            <person name="Chertkov O."/>
            <person name="Zhang X."/>
            <person name="Detter J.C."/>
            <person name="Han C."/>
            <person name="Tapia R."/>
            <person name="Land M."/>
            <person name="Hauser L."/>
            <person name="Jeffries C."/>
            <person name="Kyrpides N."/>
            <person name="Ivanova N."/>
            <person name="Ovchinnikova G."/>
            <person name="Brumm P."/>
            <person name="Mead D."/>
            <person name="Woyke T."/>
        </authorList>
    </citation>
    <scope>NUCLEOTIDE SEQUENCE [LARGE SCALE GENOMIC DNA]</scope>
    <source>
        <strain evidence="4">Y4.1MC1</strain>
    </source>
</reference>